<reference evidence="3 4" key="1">
    <citation type="submission" date="2014-02" db="EMBL/GenBank/DDBJ databases">
        <title>Single nucleus genome sequencing reveals high similarity among nuclei of an endomycorrhizal fungus.</title>
        <authorList>
            <person name="Lin K."/>
            <person name="Geurts R."/>
            <person name="Zhang Z."/>
            <person name="Limpens E."/>
            <person name="Saunders D.G."/>
            <person name="Mu D."/>
            <person name="Pang E."/>
            <person name="Cao H."/>
            <person name="Cha H."/>
            <person name="Lin T."/>
            <person name="Zhou Q."/>
            <person name="Shang Y."/>
            <person name="Li Y."/>
            <person name="Ivanov S."/>
            <person name="Sharma T."/>
            <person name="Velzen R.V."/>
            <person name="Ruijter N.D."/>
            <person name="Aanen D.K."/>
            <person name="Win J."/>
            <person name="Kamoun S."/>
            <person name="Bisseling T."/>
            <person name="Huang S."/>
        </authorList>
    </citation>
    <scope>NUCLEOTIDE SEQUENCE [LARGE SCALE GENOMIC DNA]</scope>
    <source>
        <strain evidence="4">DAOM197198w</strain>
    </source>
</reference>
<comment type="caution">
    <text evidence="3">The sequence shown here is derived from an EMBL/GenBank/DDBJ whole genome shotgun (WGS) entry which is preliminary data.</text>
</comment>
<dbReference type="GO" id="GO:0030246">
    <property type="term" value="F:carbohydrate binding"/>
    <property type="evidence" value="ECO:0007669"/>
    <property type="project" value="UniProtKB-KW"/>
</dbReference>
<evidence type="ECO:0000256" key="1">
    <source>
        <dbReference type="ARBA" id="ARBA00022734"/>
    </source>
</evidence>
<evidence type="ECO:0000256" key="2">
    <source>
        <dbReference type="ARBA" id="ARBA00038331"/>
    </source>
</evidence>
<dbReference type="Pfam" id="PF19193">
    <property type="entry name" value="Tectonin"/>
    <property type="match status" value="1"/>
</dbReference>
<dbReference type="InterPro" id="IPR006624">
    <property type="entry name" value="Beta-propeller_rpt_TECPR"/>
</dbReference>
<name>A0A015MXN9_RHIIW</name>
<proteinExistence type="inferred from homology"/>
<gene>
    <name evidence="3" type="ORF">RirG_077330</name>
</gene>
<sequence>MSWKQIDGYLQQLDIGPDYELWGVDDNQVFKWNVKSWIHAKGITVSNISVGADFSIWCTTKDHKIYRLVGGIDGKWMRIDGFLKQISVGDENNVWGVNSKDEVFYRRDNIWVQAPGNLSQVSVGADGTCWGVNANHEIFRWDGEKWIPVDGSLKQIKVASIHHIVGVNDKNEIYLWENGDWNLIEGGLLKYVSISPEGNIWGINNNDEIWHLTYDERIANIHVLDI</sequence>
<dbReference type="EMBL" id="JEMT01016092">
    <property type="protein sequence ID" value="EXX71573.1"/>
    <property type="molecule type" value="Genomic_DNA"/>
</dbReference>
<dbReference type="InterPro" id="IPR051513">
    <property type="entry name" value="Tectonin_beta-prop"/>
</dbReference>
<dbReference type="SMART" id="SM00706">
    <property type="entry name" value="TECPR"/>
    <property type="match status" value="6"/>
</dbReference>
<keyword evidence="1" id="KW-0430">Lectin</keyword>
<dbReference type="HOGENOM" id="CLU_083973_0_0_1"/>
<dbReference type="PANTHER" id="PTHR23250">
    <property type="entry name" value="DYSFERLIN-RELATED"/>
    <property type="match status" value="1"/>
</dbReference>
<protein>
    <recommendedName>
        <fullName evidence="5">Tectonin 2</fullName>
    </recommendedName>
</protein>
<keyword evidence="4" id="KW-1185">Reference proteome</keyword>
<evidence type="ECO:0000313" key="4">
    <source>
        <dbReference type="Proteomes" id="UP000022910"/>
    </source>
</evidence>
<evidence type="ECO:0008006" key="5">
    <source>
        <dbReference type="Google" id="ProtNLM"/>
    </source>
</evidence>
<dbReference type="PANTHER" id="PTHR23250:SF3">
    <property type="entry name" value="FISH-EGG LECTIN-LIKE ISOFORM X1-RELATED"/>
    <property type="match status" value="1"/>
</dbReference>
<organism evidence="3 4">
    <name type="scientific">Rhizophagus irregularis (strain DAOM 197198w)</name>
    <name type="common">Glomus intraradices</name>
    <dbReference type="NCBI Taxonomy" id="1432141"/>
    <lineage>
        <taxon>Eukaryota</taxon>
        <taxon>Fungi</taxon>
        <taxon>Fungi incertae sedis</taxon>
        <taxon>Mucoromycota</taxon>
        <taxon>Glomeromycotina</taxon>
        <taxon>Glomeromycetes</taxon>
        <taxon>Glomerales</taxon>
        <taxon>Glomeraceae</taxon>
        <taxon>Rhizophagus</taxon>
    </lineage>
</organism>
<dbReference type="AlphaFoldDB" id="A0A015MXN9"/>
<dbReference type="Proteomes" id="UP000022910">
    <property type="component" value="Unassembled WGS sequence"/>
</dbReference>
<dbReference type="OMA" id="CTEIPNP"/>
<evidence type="ECO:0000313" key="3">
    <source>
        <dbReference type="EMBL" id="EXX71573.1"/>
    </source>
</evidence>
<accession>A0A015MXN9</accession>
<dbReference type="OrthoDB" id="166585at2759"/>
<comment type="similarity">
    <text evidence="2">Belongs to the tectonin family.</text>
</comment>